<feature type="domain" description="Dynein heavy chain region D6 P-loop" evidence="9">
    <location>
        <begin position="208"/>
        <end position="323"/>
    </location>
</feature>
<keyword evidence="5" id="KW-0175">Coiled coil</keyword>
<dbReference type="GO" id="GO:0045505">
    <property type="term" value="F:dynein intermediate chain binding"/>
    <property type="evidence" value="ECO:0007669"/>
    <property type="project" value="InterPro"/>
</dbReference>
<dbReference type="FunFam" id="3.10.490.20:FF:000005">
    <property type="entry name" value="Dynein axonemal heavy chain 6"/>
    <property type="match status" value="1"/>
</dbReference>
<keyword evidence="8" id="KW-0966">Cell projection</keyword>
<dbReference type="PANTHER" id="PTHR22878:SF68">
    <property type="entry name" value="DYNEIN HEAVY CHAIN 6, AXONEMAL-LIKE"/>
    <property type="match status" value="1"/>
</dbReference>
<dbReference type="InterPro" id="IPR027417">
    <property type="entry name" value="P-loop_NTPase"/>
</dbReference>
<dbReference type="InterPro" id="IPR026983">
    <property type="entry name" value="DHC"/>
</dbReference>
<keyword evidence="6" id="KW-0969">Cilium</keyword>
<evidence type="ECO:0000256" key="3">
    <source>
        <dbReference type="ARBA" id="ARBA00022490"/>
    </source>
</evidence>
<evidence type="ECO:0000256" key="2">
    <source>
        <dbReference type="ARBA" id="ARBA00004245"/>
    </source>
</evidence>
<dbReference type="Gene3D" id="1.10.8.720">
    <property type="entry name" value="Region D6 of dynein motor"/>
    <property type="match status" value="1"/>
</dbReference>
<dbReference type="Gene3D" id="3.10.490.20">
    <property type="match status" value="1"/>
</dbReference>
<dbReference type="Gene3D" id="1.10.8.1220">
    <property type="match status" value="1"/>
</dbReference>
<dbReference type="FunFam" id="3.40.50.300:FF:000362">
    <property type="entry name" value="Dynein, axonemal, heavy chain 6"/>
    <property type="match status" value="1"/>
</dbReference>
<comment type="caution">
    <text evidence="12">The sequence shown here is derived from an EMBL/GenBank/DDBJ whole genome shotgun (WGS) entry which is preliminary data.</text>
</comment>
<dbReference type="Gene3D" id="1.20.1270.280">
    <property type="match status" value="1"/>
</dbReference>
<dbReference type="GO" id="GO:0051959">
    <property type="term" value="F:dynein light intermediate chain binding"/>
    <property type="evidence" value="ECO:0007669"/>
    <property type="project" value="InterPro"/>
</dbReference>
<evidence type="ECO:0000256" key="8">
    <source>
        <dbReference type="ARBA" id="ARBA00023273"/>
    </source>
</evidence>
<evidence type="ECO:0000256" key="1">
    <source>
        <dbReference type="ARBA" id="ARBA00004138"/>
    </source>
</evidence>
<evidence type="ECO:0000313" key="13">
    <source>
        <dbReference type="Proteomes" id="UP000814243"/>
    </source>
</evidence>
<dbReference type="GO" id="GO:0007018">
    <property type="term" value="P:microtubule-based movement"/>
    <property type="evidence" value="ECO:0007669"/>
    <property type="project" value="InterPro"/>
</dbReference>
<evidence type="ECO:0000256" key="6">
    <source>
        <dbReference type="ARBA" id="ARBA00023069"/>
    </source>
</evidence>
<evidence type="ECO:0008006" key="14">
    <source>
        <dbReference type="Google" id="ProtNLM"/>
    </source>
</evidence>
<comment type="subcellular location">
    <subcellularLocation>
        <location evidence="1">Cell projection</location>
        <location evidence="1">Cilium</location>
    </subcellularLocation>
    <subcellularLocation>
        <location evidence="2">Cytoplasm</location>
        <location evidence="2">Cytoskeleton</location>
    </subcellularLocation>
</comment>
<evidence type="ECO:0000259" key="9">
    <source>
        <dbReference type="Pfam" id="PF03028"/>
    </source>
</evidence>
<dbReference type="Proteomes" id="UP000814243">
    <property type="component" value="Unassembled WGS sequence"/>
</dbReference>
<evidence type="ECO:0000313" key="12">
    <source>
        <dbReference type="EMBL" id="KAH9628029.1"/>
    </source>
</evidence>
<dbReference type="GO" id="GO:0005929">
    <property type="term" value="C:cilium"/>
    <property type="evidence" value="ECO:0007669"/>
    <property type="project" value="UniProtKB-SubCell"/>
</dbReference>
<dbReference type="AlphaFoldDB" id="A0A922M144"/>
<dbReference type="GO" id="GO:0008569">
    <property type="term" value="F:minus-end-directed microtubule motor activity"/>
    <property type="evidence" value="ECO:0007669"/>
    <property type="project" value="InterPro"/>
</dbReference>
<evidence type="ECO:0000259" key="10">
    <source>
        <dbReference type="Pfam" id="PF18198"/>
    </source>
</evidence>
<keyword evidence="4" id="KW-0547">Nucleotide-binding</keyword>
<evidence type="ECO:0000256" key="7">
    <source>
        <dbReference type="ARBA" id="ARBA00023212"/>
    </source>
</evidence>
<feature type="domain" description="Dynein heavy chain AAA lid" evidence="10">
    <location>
        <begin position="355"/>
        <end position="492"/>
    </location>
</feature>
<dbReference type="PANTHER" id="PTHR22878">
    <property type="entry name" value="DYNEIN HEAVY CHAIN 6, AXONEMAL-LIKE-RELATED"/>
    <property type="match status" value="1"/>
</dbReference>
<dbReference type="InterPro" id="IPR041228">
    <property type="entry name" value="Dynein_C"/>
</dbReference>
<organism evidence="12 13">
    <name type="scientific">Spodoptera exigua</name>
    <name type="common">Beet armyworm</name>
    <name type="synonym">Noctua fulgens</name>
    <dbReference type="NCBI Taxonomy" id="7107"/>
    <lineage>
        <taxon>Eukaryota</taxon>
        <taxon>Metazoa</taxon>
        <taxon>Ecdysozoa</taxon>
        <taxon>Arthropoda</taxon>
        <taxon>Hexapoda</taxon>
        <taxon>Insecta</taxon>
        <taxon>Pterygota</taxon>
        <taxon>Neoptera</taxon>
        <taxon>Endopterygota</taxon>
        <taxon>Lepidoptera</taxon>
        <taxon>Glossata</taxon>
        <taxon>Ditrysia</taxon>
        <taxon>Noctuoidea</taxon>
        <taxon>Noctuidae</taxon>
        <taxon>Amphipyrinae</taxon>
        <taxon>Spodoptera</taxon>
    </lineage>
</organism>
<keyword evidence="7" id="KW-0206">Cytoskeleton</keyword>
<name>A0A922M144_SPOEX</name>
<dbReference type="FunFam" id="1.10.8.720:FF:000007">
    <property type="entry name" value="Dynein axonemal heavy chain 6"/>
    <property type="match status" value="1"/>
</dbReference>
<dbReference type="InterPro" id="IPR004273">
    <property type="entry name" value="Dynein_heavy_D6_P-loop"/>
</dbReference>
<dbReference type="InterPro" id="IPR043160">
    <property type="entry name" value="Dynein_C_barrel"/>
</dbReference>
<accession>A0A922M144</accession>
<evidence type="ECO:0000259" key="11">
    <source>
        <dbReference type="Pfam" id="PF18199"/>
    </source>
</evidence>
<evidence type="ECO:0000256" key="5">
    <source>
        <dbReference type="ARBA" id="ARBA00023054"/>
    </source>
</evidence>
<dbReference type="Pfam" id="PF18199">
    <property type="entry name" value="Dynein_C"/>
    <property type="match status" value="1"/>
</dbReference>
<dbReference type="InterPro" id="IPR041658">
    <property type="entry name" value="AAA_lid_11"/>
</dbReference>
<feature type="domain" description="Dynein heavy chain C-terminal" evidence="11">
    <location>
        <begin position="499"/>
        <end position="824"/>
    </location>
</feature>
<protein>
    <recommendedName>
        <fullName evidence="14">Dynein heavy chain</fullName>
    </recommendedName>
</protein>
<keyword evidence="3" id="KW-0963">Cytoplasm</keyword>
<gene>
    <name evidence="12" type="ORF">HF086_018004</name>
</gene>
<dbReference type="GO" id="GO:0030286">
    <property type="term" value="C:dynein complex"/>
    <property type="evidence" value="ECO:0007669"/>
    <property type="project" value="InterPro"/>
</dbReference>
<dbReference type="GO" id="GO:0000166">
    <property type="term" value="F:nucleotide binding"/>
    <property type="evidence" value="ECO:0007669"/>
    <property type="project" value="UniProtKB-KW"/>
</dbReference>
<dbReference type="Gene3D" id="3.40.50.300">
    <property type="entry name" value="P-loop containing nucleotide triphosphate hydrolases"/>
    <property type="match status" value="1"/>
</dbReference>
<dbReference type="EMBL" id="JACEFF010000930">
    <property type="protein sequence ID" value="KAH9628029.1"/>
    <property type="molecule type" value="Genomic_DNA"/>
</dbReference>
<proteinExistence type="predicted"/>
<dbReference type="Pfam" id="PF03028">
    <property type="entry name" value="Dynein_heavy"/>
    <property type="match status" value="1"/>
</dbReference>
<dbReference type="InterPro" id="IPR042219">
    <property type="entry name" value="AAA_lid_11_sf"/>
</dbReference>
<sequence length="828" mass="94223">MYQFSLKYFNQIFNQVIEKAEKCNVLETRLQILRDDITLSVYRNVSRGLFERHKLVFSFLLNVAVYLNAEIITPEQWQFILRGAAGTVVVPPKKPPIEAMTELMWLAINHLNETDPRFAGIVNDCLRKITISIGNFTTDIHVDKTNVVPPKENWDTRLTSFEKLMLMKCLKEEKLVYAIGEYVASSLGSVFIESPTVQLNTLYADTTATIPLVFVLSTGSDPFGAFHKFATEMGMRERVHSISLGQGQGPVAEKMISAAKPKGDWIFLQNCHLAASWMLSLEVIVANLTSESGMPHSEFRLFLSSMPTPKFPVSVLQNSVKVTNEPPKGLKANVKRALIEMEEDFFEQHVLGQDWRTMLFGVCMFHAIIQERKKFGPLGWNITYEFNNSDRECALMNLQMFCEDGTIPWDALEYITSLITYGGRVTDMWDQRCLTTILKLFFSPQTLEVGYVYSESGRYYCPRSDKLETYRDYVESLPNVENPEVFGMHENANIAFENKESHTLIQTIVDVQPRAVGSGGGDTPDQIVWRICDQTRSQVSKSIDKSLINPDLMIPDDMGQLHSLTTVLIHETDRFNTLLNLIHRSLNELQKAIKGIVVMSEEFEEVFNSFMNNKVPQMWHKKGYNSLKTLGSWIHDLTLRVDFIEKWLIDGAQPSSWVSGLFFPQGLLTGSLQSYARRFRVPIDALMFDFFPLPIFLSQDDIFKQNKRKKGDEGPNVYQSLALPEDGVNIHGLFIDAGRWDMDKSRLVDAYPGQMNPSMPVVWFKPVLTLPKPDPRYEAPLYKTSERAGVLSTTGHSTNFVLPVLLPSNQPQSYWIIRGTALLTQITD</sequence>
<evidence type="ECO:0000256" key="4">
    <source>
        <dbReference type="ARBA" id="ARBA00022741"/>
    </source>
</evidence>
<reference evidence="12" key="1">
    <citation type="journal article" date="2021" name="G3 (Bethesda)">
        <title>Genome and transcriptome analysis of the beet armyworm Spodoptera exigua reveals targets for pest control. .</title>
        <authorList>
            <person name="Simon S."/>
            <person name="Breeschoten T."/>
            <person name="Jansen H.J."/>
            <person name="Dirks R.P."/>
            <person name="Schranz M.E."/>
            <person name="Ros V.I.D."/>
        </authorList>
    </citation>
    <scope>NUCLEOTIDE SEQUENCE</scope>
    <source>
        <strain evidence="12">TB_SE_WUR_2020</strain>
    </source>
</reference>
<dbReference type="Pfam" id="PF18198">
    <property type="entry name" value="AAA_lid_11"/>
    <property type="match status" value="1"/>
</dbReference>